<dbReference type="SUPFAM" id="SSF55785">
    <property type="entry name" value="PYP-like sensor domain (PAS domain)"/>
    <property type="match status" value="1"/>
</dbReference>
<dbReference type="RefSeq" id="XP_001309623.1">
    <property type="nucleotide sequence ID" value="XM_001309622.1"/>
</dbReference>
<evidence type="ECO:0000256" key="3">
    <source>
        <dbReference type="ARBA" id="ARBA00022741"/>
    </source>
</evidence>
<dbReference type="PANTHER" id="PTHR11920:SF335">
    <property type="entry name" value="GUANYLATE CYCLASE"/>
    <property type="match status" value="1"/>
</dbReference>
<dbReference type="STRING" id="5722.A2FEF6"/>
<dbReference type="GO" id="GO:0005886">
    <property type="term" value="C:plasma membrane"/>
    <property type="evidence" value="ECO:0000318"/>
    <property type="project" value="GO_Central"/>
</dbReference>
<evidence type="ECO:0000256" key="2">
    <source>
        <dbReference type="ARBA" id="ARBA00022692"/>
    </source>
</evidence>
<dbReference type="PANTHER" id="PTHR11920">
    <property type="entry name" value="GUANYLYL CYCLASE"/>
    <property type="match status" value="1"/>
</dbReference>
<dbReference type="CDD" id="cd00130">
    <property type="entry name" value="PAS"/>
    <property type="match status" value="1"/>
</dbReference>
<dbReference type="SMR" id="A2FEF6"/>
<dbReference type="GO" id="GO:0007168">
    <property type="term" value="P:receptor guanylyl cyclase signaling pathway"/>
    <property type="evidence" value="ECO:0000318"/>
    <property type="project" value="GO_Central"/>
</dbReference>
<dbReference type="GO" id="GO:0035556">
    <property type="term" value="P:intracellular signal transduction"/>
    <property type="evidence" value="ECO:0007669"/>
    <property type="project" value="InterPro"/>
</dbReference>
<comment type="subcellular location">
    <subcellularLocation>
        <location evidence="1">Membrane</location>
    </subcellularLocation>
</comment>
<keyword evidence="6" id="KW-0456">Lyase</keyword>
<sequence length="676" mass="75872">MLLSLPNNIKEDCKKPLILESQHDGITNNTNTKCKESKIMDHIAKAFFLSLFSVIAVFCVICWLAWSLNEDLTMMYKWYYLSCERVLAATQIGNNVVNLILLNGSLPQQIMSTDVLEDRANKDLKQLLESNKKIVDGDENVEKMTGYDDTMDNYQLKESCSLGRDPVSVHDMYACAGLEQQITIFKNMVNDILKNPGNYKGAINNEVSGNVAHILQYHFYPKVIAATTRMRDIIEDKYNKDTELILILTIVGLVLTMIMFSTPWLFQYFLNENYKLLLMCFKHISPQTIVDTPEIMDFFTHTKKSSKAEQMIISKSIVMDASECIIITTQNSIIEIINTSVTQNLDCTPDQMLGQHIANFVVDKDQQRFNLAIDLMMSGQGSPVWQDHVELVNELGETIPFAVTAIAMNDKDDSSSSEFTSICFILTNEADEIKKRQDAEEAKAKSEKLLYQILPKDIVIRLNRGETDISFSIPSATIFFIDIVKFSTYTATLTPSEIMSNLSLVFATFDKIVSGYESITKIKLIGDVYMAAAGLFQDPDNQTPKNAEDAVRCTIQCQKSMDEINMKLNSSLEVRIGVNSEGPLIGGVLGTDKPTFDIIGDPINVAARLQSTDVPGNVQISGATKELIENLDFEIQERGEIYLKGKGNQLTYFVTIREKTEFEGSFALNIADTAKK</sequence>
<evidence type="ECO:0000313" key="10">
    <source>
        <dbReference type="Proteomes" id="UP000001542"/>
    </source>
</evidence>
<dbReference type="Pfam" id="PF13426">
    <property type="entry name" value="PAS_9"/>
    <property type="match status" value="1"/>
</dbReference>
<name>A2FEF6_TRIV3</name>
<keyword evidence="5 7" id="KW-0472">Membrane</keyword>
<evidence type="ECO:0000259" key="8">
    <source>
        <dbReference type="PROSITE" id="PS50125"/>
    </source>
</evidence>
<dbReference type="VEuPathDB" id="TrichDB:TVAG_101980"/>
<dbReference type="OrthoDB" id="60033at2759"/>
<dbReference type="InterPro" id="IPR050401">
    <property type="entry name" value="Cyclic_nucleotide_synthase"/>
</dbReference>
<dbReference type="InterPro" id="IPR000014">
    <property type="entry name" value="PAS"/>
</dbReference>
<dbReference type="InParanoid" id="A2FEF6"/>
<keyword evidence="10" id="KW-1185">Reference proteome</keyword>
<evidence type="ECO:0000256" key="6">
    <source>
        <dbReference type="ARBA" id="ARBA00023239"/>
    </source>
</evidence>
<dbReference type="GO" id="GO:0004383">
    <property type="term" value="F:guanylate cyclase activity"/>
    <property type="evidence" value="ECO:0000318"/>
    <property type="project" value="GO_Central"/>
</dbReference>
<reference evidence="9" key="2">
    <citation type="journal article" date="2007" name="Science">
        <title>Draft genome sequence of the sexually transmitted pathogen Trichomonas vaginalis.</title>
        <authorList>
            <person name="Carlton J.M."/>
            <person name="Hirt R.P."/>
            <person name="Silva J.C."/>
            <person name="Delcher A.L."/>
            <person name="Schatz M."/>
            <person name="Zhao Q."/>
            <person name="Wortman J.R."/>
            <person name="Bidwell S.L."/>
            <person name="Alsmark U.C.M."/>
            <person name="Besteiro S."/>
            <person name="Sicheritz-Ponten T."/>
            <person name="Noel C.J."/>
            <person name="Dacks J.B."/>
            <person name="Foster P.G."/>
            <person name="Simillion C."/>
            <person name="Van de Peer Y."/>
            <person name="Miranda-Saavedra D."/>
            <person name="Barton G.J."/>
            <person name="Westrop G.D."/>
            <person name="Mueller S."/>
            <person name="Dessi D."/>
            <person name="Fiori P.L."/>
            <person name="Ren Q."/>
            <person name="Paulsen I."/>
            <person name="Zhang H."/>
            <person name="Bastida-Corcuera F.D."/>
            <person name="Simoes-Barbosa A."/>
            <person name="Brown M.T."/>
            <person name="Hayes R.D."/>
            <person name="Mukherjee M."/>
            <person name="Okumura C.Y."/>
            <person name="Schneider R."/>
            <person name="Smith A.J."/>
            <person name="Vanacova S."/>
            <person name="Villalvazo M."/>
            <person name="Haas B.J."/>
            <person name="Pertea M."/>
            <person name="Feldblyum T.V."/>
            <person name="Utterback T.R."/>
            <person name="Shu C.L."/>
            <person name="Osoegawa K."/>
            <person name="de Jong P.J."/>
            <person name="Hrdy I."/>
            <person name="Horvathova L."/>
            <person name="Zubacova Z."/>
            <person name="Dolezal P."/>
            <person name="Malik S.B."/>
            <person name="Logsdon J.M. Jr."/>
            <person name="Henze K."/>
            <person name="Gupta A."/>
            <person name="Wang C.C."/>
            <person name="Dunne R.L."/>
            <person name="Upcroft J.A."/>
            <person name="Upcroft P."/>
            <person name="White O."/>
            <person name="Salzberg S.L."/>
            <person name="Tang P."/>
            <person name="Chiu C.-H."/>
            <person name="Lee Y.-S."/>
            <person name="Embley T.M."/>
            <person name="Coombs G.H."/>
            <person name="Mottram J.C."/>
            <person name="Tachezy J."/>
            <person name="Fraser-Liggett C.M."/>
            <person name="Johnson P.J."/>
        </authorList>
    </citation>
    <scope>NUCLEOTIDE SEQUENCE [LARGE SCALE GENOMIC DNA]</scope>
    <source>
        <strain evidence="9">G3</strain>
    </source>
</reference>
<keyword evidence="2 7" id="KW-0812">Transmembrane</keyword>
<dbReference type="GO" id="GO:0006182">
    <property type="term" value="P:cGMP biosynthetic process"/>
    <property type="evidence" value="ECO:0000318"/>
    <property type="project" value="GO_Central"/>
</dbReference>
<dbReference type="Proteomes" id="UP000001542">
    <property type="component" value="Unassembled WGS sequence"/>
</dbReference>
<gene>
    <name evidence="9" type="ORF">TVAG_101980</name>
</gene>
<dbReference type="SMART" id="SM00044">
    <property type="entry name" value="CYCc"/>
    <property type="match status" value="1"/>
</dbReference>
<dbReference type="Gene3D" id="3.30.70.1230">
    <property type="entry name" value="Nucleotide cyclase"/>
    <property type="match status" value="1"/>
</dbReference>
<dbReference type="Gene3D" id="3.30.450.20">
    <property type="entry name" value="PAS domain"/>
    <property type="match status" value="1"/>
</dbReference>
<dbReference type="InterPro" id="IPR035965">
    <property type="entry name" value="PAS-like_dom_sf"/>
</dbReference>
<evidence type="ECO:0000256" key="1">
    <source>
        <dbReference type="ARBA" id="ARBA00004370"/>
    </source>
</evidence>
<evidence type="ECO:0000256" key="7">
    <source>
        <dbReference type="SAM" id="Phobius"/>
    </source>
</evidence>
<dbReference type="EMBL" id="DS113747">
    <property type="protein sequence ID" value="EAX96693.1"/>
    <property type="molecule type" value="Genomic_DNA"/>
</dbReference>
<protein>
    <submittedName>
        <fullName evidence="9">Adenylate and Guanylate cyclase catalytic domain containing protein</fullName>
    </submittedName>
</protein>
<dbReference type="VEuPathDB" id="TrichDB:TVAGG3_0700780"/>
<feature type="transmembrane region" description="Helical" evidence="7">
    <location>
        <begin position="46"/>
        <end position="66"/>
    </location>
</feature>
<dbReference type="KEGG" id="tva:4754467"/>
<reference evidence="9" key="1">
    <citation type="submission" date="2006-10" db="EMBL/GenBank/DDBJ databases">
        <authorList>
            <person name="Amadeo P."/>
            <person name="Zhao Q."/>
            <person name="Wortman J."/>
            <person name="Fraser-Liggett C."/>
            <person name="Carlton J."/>
        </authorList>
    </citation>
    <scope>NUCLEOTIDE SEQUENCE</scope>
    <source>
        <strain evidence="9">G3</strain>
    </source>
</reference>
<keyword evidence="3" id="KW-0547">Nucleotide-binding</keyword>
<dbReference type="eggNOG" id="KOG1023">
    <property type="taxonomic scope" value="Eukaryota"/>
</dbReference>
<dbReference type="PROSITE" id="PS50125">
    <property type="entry name" value="GUANYLATE_CYCLASE_2"/>
    <property type="match status" value="1"/>
</dbReference>
<feature type="domain" description="Guanylate cyclase" evidence="8">
    <location>
        <begin position="477"/>
        <end position="610"/>
    </location>
</feature>
<evidence type="ECO:0000256" key="4">
    <source>
        <dbReference type="ARBA" id="ARBA00022989"/>
    </source>
</evidence>
<dbReference type="InterPro" id="IPR001054">
    <property type="entry name" value="A/G_cyclase"/>
</dbReference>
<dbReference type="GO" id="GO:0001653">
    <property type="term" value="F:peptide receptor activity"/>
    <property type="evidence" value="ECO:0000318"/>
    <property type="project" value="GO_Central"/>
</dbReference>
<dbReference type="AlphaFoldDB" id="A2FEF6"/>
<evidence type="ECO:0000256" key="5">
    <source>
        <dbReference type="ARBA" id="ARBA00023136"/>
    </source>
</evidence>
<evidence type="ECO:0000313" key="9">
    <source>
        <dbReference type="EMBL" id="EAX96693.1"/>
    </source>
</evidence>
<dbReference type="InterPro" id="IPR029787">
    <property type="entry name" value="Nucleotide_cyclase"/>
</dbReference>
<dbReference type="CDD" id="cd07302">
    <property type="entry name" value="CHD"/>
    <property type="match status" value="1"/>
</dbReference>
<accession>A2FEF6</accession>
<keyword evidence="4 7" id="KW-1133">Transmembrane helix</keyword>
<dbReference type="GO" id="GO:0000166">
    <property type="term" value="F:nucleotide binding"/>
    <property type="evidence" value="ECO:0007669"/>
    <property type="project" value="UniProtKB-KW"/>
</dbReference>
<dbReference type="SUPFAM" id="SSF55073">
    <property type="entry name" value="Nucleotide cyclase"/>
    <property type="match status" value="1"/>
</dbReference>
<feature type="transmembrane region" description="Helical" evidence="7">
    <location>
        <begin position="244"/>
        <end position="266"/>
    </location>
</feature>
<proteinExistence type="predicted"/>
<organism evidence="9 10">
    <name type="scientific">Trichomonas vaginalis (strain ATCC PRA-98 / G3)</name>
    <dbReference type="NCBI Taxonomy" id="412133"/>
    <lineage>
        <taxon>Eukaryota</taxon>
        <taxon>Metamonada</taxon>
        <taxon>Parabasalia</taxon>
        <taxon>Trichomonadida</taxon>
        <taxon>Trichomonadidae</taxon>
        <taxon>Trichomonas</taxon>
    </lineage>
</organism>
<dbReference type="Pfam" id="PF00211">
    <property type="entry name" value="Guanylate_cyc"/>
    <property type="match status" value="1"/>
</dbReference>